<comment type="caution">
    <text evidence="6">The sequence shown here is derived from an EMBL/GenBank/DDBJ whole genome shotgun (WGS) entry which is preliminary data.</text>
</comment>
<keyword evidence="2" id="KW-0436">Ligase</keyword>
<sequence>MSAGDGPTRSPTATPPSATPSPDDPPTCPNDLRKFRRNGRPRRHPRATAAPSCAFSAIHPRACPQNSSAAPRERRRLERPDEIAIAFEGRNYTYAELDSLHRRFAGWLSDQGVSPGDRVAAFLGNCPEFIIAFLAILRLGAVHVPVNPMFASAELTHELRDSDPKLVLTQEALAPAVEQVQPELNSPIPVLAEADAWQKALRHEPYTSDDGDLESLAALNYTGGTTGLPKGCQHSQRHMLYTAVSGAAASGLDSTPGFTSLCYLPIFWIAGEDLGILFPIVLGGTSVLLRRWDAGAVLDSIETYGVRIMIGTVENYLELMERPDIGDRDLASLVDPQAVSFVRKMTPEVRADWAAAAPSSGTLREAAYGMTETHTIDSVPYGFATDDKDLRAEPVFCGLPVPGTDIAVVEFGTQKPLPLDEVGEIIVRSPSVTDGYWRNPEATKEQLVDGWVHTGDNGRIDSEGFLHYLGRRKEMIKVKGMSVFPAEIEMLLAQHSEVESVAVVPAEDLETGQRPVAFVQLRSSGTVTATELEQWAKENMATYKVPIVHVVESLPMTATGKVRKGELLEMVSR</sequence>
<dbReference type="InterPro" id="IPR020845">
    <property type="entry name" value="AMP-binding_CS"/>
</dbReference>
<evidence type="ECO:0000259" key="5">
    <source>
        <dbReference type="Pfam" id="PF13193"/>
    </source>
</evidence>
<protein>
    <submittedName>
        <fullName evidence="6">AMP-binding protein</fullName>
    </submittedName>
</protein>
<keyword evidence="7" id="KW-1185">Reference proteome</keyword>
<comment type="similarity">
    <text evidence="1">Belongs to the ATP-dependent AMP-binding enzyme family.</text>
</comment>
<gene>
    <name evidence="6" type="ORF">GNZ21_07130</name>
</gene>
<evidence type="ECO:0000313" key="7">
    <source>
        <dbReference type="Proteomes" id="UP000460157"/>
    </source>
</evidence>
<dbReference type="RefSeq" id="WP_157322793.1">
    <property type="nucleotide sequence ID" value="NZ_BMFX01000038.1"/>
</dbReference>
<evidence type="ECO:0000259" key="4">
    <source>
        <dbReference type="Pfam" id="PF00501"/>
    </source>
</evidence>
<dbReference type="SUPFAM" id="SSF56801">
    <property type="entry name" value="Acetyl-CoA synthetase-like"/>
    <property type="match status" value="1"/>
</dbReference>
<dbReference type="Proteomes" id="UP000460157">
    <property type="component" value="Unassembled WGS sequence"/>
</dbReference>
<dbReference type="AlphaFoldDB" id="A0A7K1UJA6"/>
<dbReference type="OrthoDB" id="9803968at2"/>
<dbReference type="InterPro" id="IPR042099">
    <property type="entry name" value="ANL_N_sf"/>
</dbReference>
<dbReference type="InterPro" id="IPR000873">
    <property type="entry name" value="AMP-dep_synth/lig_dom"/>
</dbReference>
<proteinExistence type="inferred from homology"/>
<feature type="compositionally biased region" description="Pro residues" evidence="3">
    <location>
        <begin position="13"/>
        <end position="28"/>
    </location>
</feature>
<evidence type="ECO:0000313" key="6">
    <source>
        <dbReference type="EMBL" id="MVT26131.1"/>
    </source>
</evidence>
<dbReference type="GO" id="GO:0016405">
    <property type="term" value="F:CoA-ligase activity"/>
    <property type="evidence" value="ECO:0007669"/>
    <property type="project" value="TreeGrafter"/>
</dbReference>
<dbReference type="Gene3D" id="3.30.300.30">
    <property type="match status" value="1"/>
</dbReference>
<organism evidence="6 7">
    <name type="scientific">Nesterenkonia alkaliphila</name>
    <dbReference type="NCBI Taxonomy" id="1463631"/>
    <lineage>
        <taxon>Bacteria</taxon>
        <taxon>Bacillati</taxon>
        <taxon>Actinomycetota</taxon>
        <taxon>Actinomycetes</taxon>
        <taxon>Micrococcales</taxon>
        <taxon>Micrococcaceae</taxon>
        <taxon>Nesterenkonia</taxon>
    </lineage>
</organism>
<dbReference type="EMBL" id="WRPM01000050">
    <property type="protein sequence ID" value="MVT26131.1"/>
    <property type="molecule type" value="Genomic_DNA"/>
</dbReference>
<dbReference type="Pfam" id="PF13193">
    <property type="entry name" value="AMP-binding_C"/>
    <property type="match status" value="1"/>
</dbReference>
<evidence type="ECO:0000256" key="1">
    <source>
        <dbReference type="ARBA" id="ARBA00006432"/>
    </source>
</evidence>
<feature type="domain" description="AMP-binding enzyme C-terminal" evidence="5">
    <location>
        <begin position="487"/>
        <end position="561"/>
    </location>
</feature>
<evidence type="ECO:0000256" key="2">
    <source>
        <dbReference type="ARBA" id="ARBA00022598"/>
    </source>
</evidence>
<feature type="domain" description="AMP-dependent synthetase/ligase" evidence="4">
    <location>
        <begin position="78"/>
        <end position="437"/>
    </location>
</feature>
<dbReference type="PROSITE" id="PS00455">
    <property type="entry name" value="AMP_BINDING"/>
    <property type="match status" value="1"/>
</dbReference>
<reference evidence="6 7" key="1">
    <citation type="submission" date="2019-12" db="EMBL/GenBank/DDBJ databases">
        <title>Nesterenkonia muleiensis sp. nov., a novel actinobacterium isolated from sap of Populus euphratica.</title>
        <authorList>
            <person name="Wang R."/>
        </authorList>
    </citation>
    <scope>NUCLEOTIDE SEQUENCE [LARGE SCALE GENOMIC DNA]</scope>
    <source>
        <strain evidence="6 7">F10</strain>
    </source>
</reference>
<dbReference type="InterPro" id="IPR045851">
    <property type="entry name" value="AMP-bd_C_sf"/>
</dbReference>
<dbReference type="Gene3D" id="3.40.50.12780">
    <property type="entry name" value="N-terminal domain of ligase-like"/>
    <property type="match status" value="1"/>
</dbReference>
<dbReference type="InterPro" id="IPR025110">
    <property type="entry name" value="AMP-bd_C"/>
</dbReference>
<feature type="region of interest" description="Disordered" evidence="3">
    <location>
        <begin position="1"/>
        <end position="51"/>
    </location>
</feature>
<dbReference type="PANTHER" id="PTHR24096">
    <property type="entry name" value="LONG-CHAIN-FATTY-ACID--COA LIGASE"/>
    <property type="match status" value="1"/>
</dbReference>
<dbReference type="Pfam" id="PF00501">
    <property type="entry name" value="AMP-binding"/>
    <property type="match status" value="1"/>
</dbReference>
<evidence type="ECO:0000256" key="3">
    <source>
        <dbReference type="SAM" id="MobiDB-lite"/>
    </source>
</evidence>
<dbReference type="PANTHER" id="PTHR24096:SF149">
    <property type="entry name" value="AMP-BINDING DOMAIN-CONTAINING PROTEIN-RELATED"/>
    <property type="match status" value="1"/>
</dbReference>
<accession>A0A7K1UJA6</accession>
<name>A0A7K1UJA6_9MICC</name>
<feature type="compositionally biased region" description="Basic residues" evidence="3">
    <location>
        <begin position="34"/>
        <end position="46"/>
    </location>
</feature>